<organism evidence="8 9">
    <name type="scientific">Cacatuid alphaherpesvirus 2</name>
    <dbReference type="NCBI Taxonomy" id="2604840"/>
    <lineage>
        <taxon>Viruses</taxon>
        <taxon>Duplodnaviria</taxon>
        <taxon>Heunggongvirae</taxon>
        <taxon>Peploviricota</taxon>
        <taxon>Herviviricetes</taxon>
        <taxon>Herpesvirales</taxon>
        <taxon>Orthoherpesviridae</taxon>
        <taxon>Alphaherpesvirinae</taxon>
        <taxon>Iltovirus</taxon>
        <taxon>Iltovirus cacatuidalpha2</taxon>
    </lineage>
</organism>
<dbReference type="SMART" id="SM00987">
    <property type="entry name" value="UreE_C"/>
    <property type="match status" value="1"/>
</dbReference>
<dbReference type="NCBIfam" id="TIGR00628">
    <property type="entry name" value="ung"/>
    <property type="match status" value="1"/>
</dbReference>
<accession>A0A5B9R007</accession>
<evidence type="ECO:0000313" key="8">
    <source>
        <dbReference type="EMBL" id="QEG54088.1"/>
    </source>
</evidence>
<evidence type="ECO:0000256" key="2">
    <source>
        <dbReference type="ARBA" id="ARBA00022562"/>
    </source>
</evidence>
<evidence type="ECO:0000259" key="7">
    <source>
        <dbReference type="SMART" id="SM00986"/>
    </source>
</evidence>
<dbReference type="KEGG" id="vg:80540325"/>
<dbReference type="Gene3D" id="3.40.470.10">
    <property type="entry name" value="Uracil-DNA glycosylase-like domain"/>
    <property type="match status" value="1"/>
</dbReference>
<dbReference type="GO" id="GO:0004844">
    <property type="term" value="F:uracil DNA N-glycosylase activity"/>
    <property type="evidence" value="ECO:0007669"/>
    <property type="project" value="InterPro"/>
</dbReference>
<dbReference type="RefSeq" id="YP_010801614.1">
    <property type="nucleotide sequence ID" value="NC_076966.1"/>
</dbReference>
<dbReference type="GO" id="GO:0097510">
    <property type="term" value="P:base-excision repair, AP site formation via deaminated base removal"/>
    <property type="evidence" value="ECO:0007669"/>
    <property type="project" value="TreeGrafter"/>
</dbReference>
<dbReference type="NCBIfam" id="NF003592">
    <property type="entry name" value="PRK05254.1-5"/>
    <property type="match status" value="1"/>
</dbReference>
<dbReference type="EMBL" id="MK360902">
    <property type="protein sequence ID" value="QEG54088.1"/>
    <property type="molecule type" value="Genomic_DNA"/>
</dbReference>
<keyword evidence="2" id="KW-1048">Host nucleus</keyword>
<evidence type="ECO:0000256" key="5">
    <source>
        <dbReference type="ARBA" id="ARBA00023204"/>
    </source>
</evidence>
<protein>
    <submittedName>
        <fullName evidence="8">Uracil-DNA glycosylase</fullName>
    </submittedName>
</protein>
<dbReference type="SUPFAM" id="SSF52141">
    <property type="entry name" value="Uracil-DNA glycosylase-like"/>
    <property type="match status" value="1"/>
</dbReference>
<evidence type="ECO:0000313" key="9">
    <source>
        <dbReference type="Proteomes" id="UP001144437"/>
    </source>
</evidence>
<evidence type="ECO:0000256" key="3">
    <source>
        <dbReference type="ARBA" id="ARBA00022763"/>
    </source>
</evidence>
<evidence type="ECO:0000256" key="1">
    <source>
        <dbReference type="ARBA" id="ARBA00008184"/>
    </source>
</evidence>
<keyword evidence="3" id="KW-0227">DNA damage</keyword>
<name>A0A5B9R007_9ALPH</name>
<proteinExistence type="inferred from homology"/>
<dbReference type="Proteomes" id="UP001144437">
    <property type="component" value="Segment"/>
</dbReference>
<reference evidence="8" key="1">
    <citation type="journal article" date="2019" name="Vet. Microbiol.">
        <title>Disease surveillance in wild Victorian cacatuids reveals co-infection with multiple agents and detection of novel avian viruses.</title>
        <authorList>
            <person name="Sutherland M."/>
            <person name="Sarker S."/>
            <person name="Vaz P.K."/>
            <person name="Legione A.R."/>
            <person name="Devlin J.M."/>
            <person name="Macwhirter P.L."/>
            <person name="Whiteley P.L."/>
            <person name="Raidal S.R."/>
        </authorList>
    </citation>
    <scope>NUCLEOTIDE SEQUENCE</scope>
    <source>
        <strain evidence="8">97-0001</strain>
    </source>
</reference>
<keyword evidence="9" id="KW-1185">Reference proteome</keyword>
<keyword evidence="5" id="KW-0234">DNA repair</keyword>
<evidence type="ECO:0000256" key="6">
    <source>
        <dbReference type="PROSITE-ProRule" id="PRU10072"/>
    </source>
</evidence>
<dbReference type="CDD" id="cd10027">
    <property type="entry name" value="UDG-F1-like"/>
    <property type="match status" value="1"/>
</dbReference>
<dbReference type="SMART" id="SM00986">
    <property type="entry name" value="UDG"/>
    <property type="match status" value="1"/>
</dbReference>
<dbReference type="InterPro" id="IPR018085">
    <property type="entry name" value="Ura-DNA_Glyclase_AS"/>
</dbReference>
<dbReference type="NCBIfam" id="NF003588">
    <property type="entry name" value="PRK05254.1-1"/>
    <property type="match status" value="1"/>
</dbReference>
<dbReference type="Pfam" id="PF03167">
    <property type="entry name" value="UDG"/>
    <property type="match status" value="1"/>
</dbReference>
<dbReference type="InterPro" id="IPR005122">
    <property type="entry name" value="Uracil-DNA_glycosylase-like"/>
</dbReference>
<dbReference type="HAMAP" id="MF_00148">
    <property type="entry name" value="UDG"/>
    <property type="match status" value="1"/>
</dbReference>
<dbReference type="GeneID" id="80540325"/>
<dbReference type="InterPro" id="IPR036895">
    <property type="entry name" value="Uracil-DNA_glycosylase-like_sf"/>
</dbReference>
<dbReference type="PANTHER" id="PTHR11264:SF0">
    <property type="entry name" value="URACIL-DNA GLYCOSYLASE"/>
    <property type="match status" value="1"/>
</dbReference>
<comment type="similarity">
    <text evidence="1">Belongs to the uracil-DNA glycosylase (UDG) superfamily. UNG family.</text>
</comment>
<evidence type="ECO:0000256" key="4">
    <source>
        <dbReference type="ARBA" id="ARBA00022801"/>
    </source>
</evidence>
<dbReference type="PROSITE" id="PS00130">
    <property type="entry name" value="U_DNA_GLYCOSYLASE"/>
    <property type="match status" value="1"/>
</dbReference>
<sequence>MAKEERIGASVQRKLEDSRLVSAASCNAAGRKRRASETGGKIFEDPYFLDRVFGSSEPAPSCRRRPRFMAMPKLVSLGPTAPESRSSLVTWDIVSSEFRIPETWKDILAPLIETEHFSQTFAAYNRARKGSVVLPERDLVFAWTRFCAPAEVKVIIVGQDPYPTEGDAHGLAFSVPSWRRPPPSLRRIFAALKKCYGDEFPEPSSGSLTSWASQGVLLLNRHLTVESGAPKSHASLGWDKLTRGVITALSRNNERMAVMLWGNDAKTFVPKLPKKHLRLEYLHPSTNTRRPFDCRHFLDANEFLESGGVPGIRWRLD</sequence>
<feature type="active site" description="Proton acceptor" evidence="6">
    <location>
        <position position="160"/>
    </location>
</feature>
<keyword evidence="4" id="KW-0378">Hydrolase</keyword>
<dbReference type="InterPro" id="IPR002043">
    <property type="entry name" value="UDG_fam1"/>
</dbReference>
<feature type="domain" description="Uracil-DNA glycosylase-like" evidence="7">
    <location>
        <begin position="145"/>
        <end position="304"/>
    </location>
</feature>
<dbReference type="PANTHER" id="PTHR11264">
    <property type="entry name" value="URACIL-DNA GLYCOSYLASE"/>
    <property type="match status" value="1"/>
</dbReference>